<proteinExistence type="predicted"/>
<evidence type="ECO:0000313" key="2">
    <source>
        <dbReference type="WBParaSite" id="Hba_10924"/>
    </source>
</evidence>
<sequence length="69" mass="8313">MMQISIRSFQTCTKIQWHPRLNQIIVGLSDGSMRFFDSCKRRNRHIYEMILTMKQYYTSSSLVFSKFLI</sequence>
<accession>A0A1I7X051</accession>
<evidence type="ECO:0000313" key="1">
    <source>
        <dbReference type="Proteomes" id="UP000095283"/>
    </source>
</evidence>
<protein>
    <submittedName>
        <fullName evidence="2">WD_REPEATS_REGION domain-containing protein</fullName>
    </submittedName>
</protein>
<dbReference type="AlphaFoldDB" id="A0A1I7X051"/>
<dbReference type="WBParaSite" id="Hba_10924">
    <property type="protein sequence ID" value="Hba_10924"/>
    <property type="gene ID" value="Hba_10924"/>
</dbReference>
<name>A0A1I7X051_HETBA</name>
<dbReference type="SUPFAM" id="SSF117289">
    <property type="entry name" value="Nucleoporin domain"/>
    <property type="match status" value="1"/>
</dbReference>
<keyword evidence="1" id="KW-1185">Reference proteome</keyword>
<dbReference type="Proteomes" id="UP000095283">
    <property type="component" value="Unplaced"/>
</dbReference>
<organism evidence="1 2">
    <name type="scientific">Heterorhabditis bacteriophora</name>
    <name type="common">Entomopathogenic nematode worm</name>
    <dbReference type="NCBI Taxonomy" id="37862"/>
    <lineage>
        <taxon>Eukaryota</taxon>
        <taxon>Metazoa</taxon>
        <taxon>Ecdysozoa</taxon>
        <taxon>Nematoda</taxon>
        <taxon>Chromadorea</taxon>
        <taxon>Rhabditida</taxon>
        <taxon>Rhabditina</taxon>
        <taxon>Rhabditomorpha</taxon>
        <taxon>Strongyloidea</taxon>
        <taxon>Heterorhabditidae</taxon>
        <taxon>Heterorhabditis</taxon>
    </lineage>
</organism>
<reference evidence="2" key="1">
    <citation type="submission" date="2016-11" db="UniProtKB">
        <authorList>
            <consortium name="WormBaseParasite"/>
        </authorList>
    </citation>
    <scope>IDENTIFICATION</scope>
</reference>